<sequence length="59" mass="6504">MSADSPGPQGASDPREKFRHLDAPLAADQITTSQDVSPIPNEKDDRLRETEWLLRVASS</sequence>
<dbReference type="HOGENOM" id="CLU_2959911_0_0_11"/>
<protein>
    <submittedName>
        <fullName evidence="2">Uncharacterized protein</fullName>
    </submittedName>
</protein>
<evidence type="ECO:0000313" key="2">
    <source>
        <dbReference type="EMBL" id="ACZ30923.1"/>
    </source>
</evidence>
<feature type="compositionally biased region" description="Basic and acidic residues" evidence="1">
    <location>
        <begin position="13"/>
        <end position="22"/>
    </location>
</feature>
<reference evidence="2 3" key="2">
    <citation type="journal article" date="2010" name="Stand. Genomic Sci.">
        <title>Complete genome sequence of Xylanimonas cellulosilytica type strain (XIL07).</title>
        <authorList>
            <person name="Foster B."/>
            <person name="Pukall R."/>
            <person name="Abt B."/>
            <person name="Nolan M."/>
            <person name="Glavina Del Rio T."/>
            <person name="Chen F."/>
            <person name="Lucas S."/>
            <person name="Tice H."/>
            <person name="Pitluck S."/>
            <person name="Cheng J.-F."/>
            <person name="Chertkov O."/>
            <person name="Brettin T."/>
            <person name="Han C."/>
            <person name="Detter J.C."/>
            <person name="Bruce D."/>
            <person name="Goodwin L."/>
            <person name="Ivanova N."/>
            <person name="Mavromatis K."/>
            <person name="Pati A."/>
            <person name="Mikhailova N."/>
            <person name="Chen A."/>
            <person name="Palaniappan K."/>
            <person name="Land M."/>
            <person name="Hauser L."/>
            <person name="Chang Y.-J."/>
            <person name="Jeffries C.D."/>
            <person name="Chain P."/>
            <person name="Rohde M."/>
            <person name="Goeker M."/>
            <person name="Bristow J."/>
            <person name="Eisen J.A."/>
            <person name="Markowitz V."/>
            <person name="Hugenholtz P."/>
            <person name="Kyrpides N.C."/>
            <person name="Klenk H.-P."/>
            <person name="Lapidus A."/>
        </authorList>
    </citation>
    <scope>NUCLEOTIDE SEQUENCE [LARGE SCALE GENOMIC DNA]</scope>
    <source>
        <strain evidence="3">DSM 15894 / CECT 5975 / LMG 20990 / XIL07</strain>
    </source>
</reference>
<name>D1BT81_XYLCX</name>
<organism evidence="2 3">
    <name type="scientific">Xylanimonas cellulosilytica (strain DSM 15894 / JCM 12276 / CECT 5975 / KCTC 9989 / LMG 20990 / NBRC 107835 / XIL07)</name>
    <dbReference type="NCBI Taxonomy" id="446471"/>
    <lineage>
        <taxon>Bacteria</taxon>
        <taxon>Bacillati</taxon>
        <taxon>Actinomycetota</taxon>
        <taxon>Actinomycetes</taxon>
        <taxon>Micrococcales</taxon>
        <taxon>Promicromonosporaceae</taxon>
        <taxon>Xylanimonas</taxon>
    </lineage>
</organism>
<feature type="region of interest" description="Disordered" evidence="1">
    <location>
        <begin position="1"/>
        <end position="46"/>
    </location>
</feature>
<dbReference type="RefSeq" id="WP_012878665.1">
    <property type="nucleotide sequence ID" value="NC_013530.1"/>
</dbReference>
<accession>D1BT81</accession>
<proteinExistence type="predicted"/>
<evidence type="ECO:0000313" key="3">
    <source>
        <dbReference type="Proteomes" id="UP000002255"/>
    </source>
</evidence>
<gene>
    <name evidence="2" type="ordered locus">Xcel_1904</name>
</gene>
<dbReference type="EMBL" id="CP001821">
    <property type="protein sequence ID" value="ACZ30923.1"/>
    <property type="molecule type" value="Genomic_DNA"/>
</dbReference>
<evidence type="ECO:0000256" key="1">
    <source>
        <dbReference type="SAM" id="MobiDB-lite"/>
    </source>
</evidence>
<reference evidence="3" key="1">
    <citation type="submission" date="2009-11" db="EMBL/GenBank/DDBJ databases">
        <title>The complete chromosome of Xylanimonas cellulosilytica DSM 15894.</title>
        <authorList>
            <consortium name="US DOE Joint Genome Institute (JGI-PGF)"/>
            <person name="Lucas S."/>
            <person name="Copeland A."/>
            <person name="Lapidus A."/>
            <person name="Glavina del Rio T."/>
            <person name="Dalin E."/>
            <person name="Tice H."/>
            <person name="Bruce D."/>
            <person name="Goodwin L."/>
            <person name="Pitluck S."/>
            <person name="Kyrpides N."/>
            <person name="Mavromatis K."/>
            <person name="Ivanova N."/>
            <person name="Mikhailova N."/>
            <person name="Foster B."/>
            <person name="Clum A."/>
            <person name="Brettin T."/>
            <person name="Detter J.C."/>
            <person name="Han C."/>
            <person name="Larimer F."/>
            <person name="Land M."/>
            <person name="Hauser L."/>
            <person name="Markowitz V."/>
            <person name="Cheng J.F."/>
            <person name="Hugenholtz P."/>
            <person name="Woyke T."/>
            <person name="Wu D."/>
            <person name="Gehrich-Schroeter G."/>
            <person name="Schneider S."/>
            <person name="Pukall S.R."/>
            <person name="Klenk H.P."/>
            <person name="Eisen J.A."/>
        </authorList>
    </citation>
    <scope>NUCLEOTIDE SEQUENCE [LARGE SCALE GENOMIC DNA]</scope>
    <source>
        <strain evidence="3">DSM 15894 / CECT 5975 / LMG 20990 / XIL07</strain>
    </source>
</reference>
<dbReference type="Proteomes" id="UP000002255">
    <property type="component" value="Chromosome"/>
</dbReference>
<dbReference type="AlphaFoldDB" id="D1BT81"/>
<dbReference type="KEGG" id="xce:Xcel_1904"/>
<keyword evidence="3" id="KW-1185">Reference proteome</keyword>